<dbReference type="EMBL" id="KI393256">
    <property type="protein sequence ID" value="ERN08679.1"/>
    <property type="molecule type" value="Genomic_DNA"/>
</dbReference>
<sequence length="73" mass="8648">MAGKEVLDVEVILYTKSREIAKLKQMVVRLRQEAEHHQNMSDFYHGEVKRIKELLAFVRRKLARVSRAISLRK</sequence>
<keyword evidence="2" id="KW-1185">Reference proteome</keyword>
<reference evidence="2" key="1">
    <citation type="journal article" date="2013" name="Science">
        <title>The Amborella genome and the evolution of flowering plants.</title>
        <authorList>
            <consortium name="Amborella Genome Project"/>
        </authorList>
    </citation>
    <scope>NUCLEOTIDE SEQUENCE [LARGE SCALE GENOMIC DNA]</scope>
</reference>
<dbReference type="Proteomes" id="UP000017836">
    <property type="component" value="Unassembled WGS sequence"/>
</dbReference>
<gene>
    <name evidence="1" type="ORF">AMTR_s00017p00217110</name>
</gene>
<name>W1PLR0_AMBTC</name>
<organism evidence="1 2">
    <name type="scientific">Amborella trichopoda</name>
    <dbReference type="NCBI Taxonomy" id="13333"/>
    <lineage>
        <taxon>Eukaryota</taxon>
        <taxon>Viridiplantae</taxon>
        <taxon>Streptophyta</taxon>
        <taxon>Embryophyta</taxon>
        <taxon>Tracheophyta</taxon>
        <taxon>Spermatophyta</taxon>
        <taxon>Magnoliopsida</taxon>
        <taxon>Amborellales</taxon>
        <taxon>Amborellaceae</taxon>
        <taxon>Amborella</taxon>
    </lineage>
</organism>
<dbReference type="AlphaFoldDB" id="W1PLR0"/>
<evidence type="ECO:0000313" key="2">
    <source>
        <dbReference type="Proteomes" id="UP000017836"/>
    </source>
</evidence>
<proteinExistence type="predicted"/>
<evidence type="ECO:0000313" key="1">
    <source>
        <dbReference type="EMBL" id="ERN08679.1"/>
    </source>
</evidence>
<accession>W1PLR0</accession>
<protein>
    <submittedName>
        <fullName evidence="1">Uncharacterized protein</fullName>
    </submittedName>
</protein>
<dbReference type="HOGENOM" id="CLU_147624_1_0_1"/>
<dbReference type="Gramene" id="ERN08679">
    <property type="protein sequence ID" value="ERN08679"/>
    <property type="gene ID" value="AMTR_s00017p00217110"/>
</dbReference>